<dbReference type="EMBL" id="KN832979">
    <property type="protein sequence ID" value="KIM87448.1"/>
    <property type="molecule type" value="Genomic_DNA"/>
</dbReference>
<organism evidence="2 3">
    <name type="scientific">Piloderma croceum (strain F 1598)</name>
    <dbReference type="NCBI Taxonomy" id="765440"/>
    <lineage>
        <taxon>Eukaryota</taxon>
        <taxon>Fungi</taxon>
        <taxon>Dikarya</taxon>
        <taxon>Basidiomycota</taxon>
        <taxon>Agaricomycotina</taxon>
        <taxon>Agaricomycetes</taxon>
        <taxon>Agaricomycetidae</taxon>
        <taxon>Atheliales</taxon>
        <taxon>Atheliaceae</taxon>
        <taxon>Piloderma</taxon>
    </lineage>
</organism>
<gene>
    <name evidence="2" type="ORF">PILCRDRAFT_3914</name>
</gene>
<feature type="chain" id="PRO_5002161726" evidence="1">
    <location>
        <begin position="21"/>
        <end position="425"/>
    </location>
</feature>
<dbReference type="CDD" id="cd11577">
    <property type="entry name" value="GH71"/>
    <property type="match status" value="1"/>
</dbReference>
<dbReference type="Gene3D" id="3.20.20.80">
    <property type="entry name" value="Glycosidases"/>
    <property type="match status" value="1"/>
</dbReference>
<evidence type="ECO:0000256" key="1">
    <source>
        <dbReference type="SAM" id="SignalP"/>
    </source>
</evidence>
<keyword evidence="2" id="KW-0378">Hydrolase</keyword>
<dbReference type="InterPro" id="IPR005197">
    <property type="entry name" value="Glyco_hydro_71"/>
</dbReference>
<feature type="signal peptide" evidence="1">
    <location>
        <begin position="1"/>
        <end position="20"/>
    </location>
</feature>
<name>A0A0C3BLW1_PILCF</name>
<dbReference type="AlphaFoldDB" id="A0A0C3BLW1"/>
<dbReference type="GO" id="GO:0051118">
    <property type="term" value="F:glucan endo-1,3-alpha-glucosidase activity"/>
    <property type="evidence" value="ECO:0007669"/>
    <property type="project" value="InterPro"/>
</dbReference>
<protein>
    <submittedName>
        <fullName evidence="2">Glycoside hydrolase family 71 protein</fullName>
    </submittedName>
</protein>
<keyword evidence="3" id="KW-1185">Reference proteome</keyword>
<dbReference type="OrthoDB" id="3257981at2759"/>
<dbReference type="HOGENOM" id="CLU_019141_1_0_1"/>
<dbReference type="STRING" id="765440.A0A0C3BLW1"/>
<dbReference type="Proteomes" id="UP000054166">
    <property type="component" value="Unassembled WGS sequence"/>
</dbReference>
<keyword evidence="1" id="KW-0732">Signal</keyword>
<dbReference type="Pfam" id="PF03659">
    <property type="entry name" value="Glyco_hydro_71"/>
    <property type="match status" value="1"/>
</dbReference>
<proteinExistence type="predicted"/>
<sequence>MIIFGALFLACSSFVRVASAQSVFAHFMAQNSYSYAVSDWTNDMTAAQAIGIDGFALNIALADYEVSKMADAFTAAEALGFKLFYSFDMSYSWAQSDMVSLVVNHATSPSAFLWDGKVLVSTYSGESLGDSFWSSFKSTLASQGVNIILAPAFTSYRDPSDANGLLSTFPSIDGFFNWWSWPADTNTLMTTDTDLAYQSAISSRTGPYIMSVSPWQFKNIDGSGDWVELSDTLWNYRWQQAVNDVKPDIVEIVTWNDYGESHYISDINPNVNLGSQAPFYVDGFVHSNWRDVARYYISYFKKGTVPTITKDEVVFWYRAYPKNIVCSTGTLPRNSNFPADAVFALAMLTSPATVQLSIGSNTVNMSAPAGLTMGSVDFPKEDHQIPYVALYRNGALVADIHGSKYVDQTGCTYYNFNPFVAALTT</sequence>
<reference evidence="3" key="2">
    <citation type="submission" date="2015-01" db="EMBL/GenBank/DDBJ databases">
        <title>Evolutionary Origins and Diversification of the Mycorrhizal Mutualists.</title>
        <authorList>
            <consortium name="DOE Joint Genome Institute"/>
            <consortium name="Mycorrhizal Genomics Consortium"/>
            <person name="Kohler A."/>
            <person name="Kuo A."/>
            <person name="Nagy L.G."/>
            <person name="Floudas D."/>
            <person name="Copeland A."/>
            <person name="Barry K.W."/>
            <person name="Cichocki N."/>
            <person name="Veneault-Fourrey C."/>
            <person name="LaButti K."/>
            <person name="Lindquist E.A."/>
            <person name="Lipzen A."/>
            <person name="Lundell T."/>
            <person name="Morin E."/>
            <person name="Murat C."/>
            <person name="Riley R."/>
            <person name="Ohm R."/>
            <person name="Sun H."/>
            <person name="Tunlid A."/>
            <person name="Henrissat B."/>
            <person name="Grigoriev I.V."/>
            <person name="Hibbett D.S."/>
            <person name="Martin F."/>
        </authorList>
    </citation>
    <scope>NUCLEOTIDE SEQUENCE [LARGE SCALE GENOMIC DNA]</scope>
    <source>
        <strain evidence="3">F 1598</strain>
    </source>
</reference>
<reference evidence="2 3" key="1">
    <citation type="submission" date="2014-04" db="EMBL/GenBank/DDBJ databases">
        <authorList>
            <consortium name="DOE Joint Genome Institute"/>
            <person name="Kuo A."/>
            <person name="Tarkka M."/>
            <person name="Buscot F."/>
            <person name="Kohler A."/>
            <person name="Nagy L.G."/>
            <person name="Floudas D."/>
            <person name="Copeland A."/>
            <person name="Barry K.W."/>
            <person name="Cichocki N."/>
            <person name="Veneault-Fourrey C."/>
            <person name="LaButti K."/>
            <person name="Lindquist E.A."/>
            <person name="Lipzen A."/>
            <person name="Lundell T."/>
            <person name="Morin E."/>
            <person name="Murat C."/>
            <person name="Sun H."/>
            <person name="Tunlid A."/>
            <person name="Henrissat B."/>
            <person name="Grigoriev I.V."/>
            <person name="Hibbett D.S."/>
            <person name="Martin F."/>
            <person name="Nordberg H.P."/>
            <person name="Cantor M.N."/>
            <person name="Hua S.X."/>
        </authorList>
    </citation>
    <scope>NUCLEOTIDE SEQUENCE [LARGE SCALE GENOMIC DNA]</scope>
    <source>
        <strain evidence="2 3">F 1598</strain>
    </source>
</reference>
<evidence type="ECO:0000313" key="3">
    <source>
        <dbReference type="Proteomes" id="UP000054166"/>
    </source>
</evidence>
<accession>A0A0C3BLW1</accession>
<dbReference type="InParanoid" id="A0A0C3BLW1"/>
<evidence type="ECO:0000313" key="2">
    <source>
        <dbReference type="EMBL" id="KIM87448.1"/>
    </source>
</evidence>